<feature type="non-terminal residue" evidence="1">
    <location>
        <position position="70"/>
    </location>
</feature>
<accession>A0A392PMN9</accession>
<dbReference type="EMBL" id="LXQA010084691">
    <property type="protein sequence ID" value="MCI12566.1"/>
    <property type="molecule type" value="Genomic_DNA"/>
</dbReference>
<evidence type="ECO:0000313" key="2">
    <source>
        <dbReference type="Proteomes" id="UP000265520"/>
    </source>
</evidence>
<dbReference type="Proteomes" id="UP000265520">
    <property type="component" value="Unassembled WGS sequence"/>
</dbReference>
<name>A0A392PMN9_9FABA</name>
<keyword evidence="2" id="KW-1185">Reference proteome</keyword>
<comment type="caution">
    <text evidence="1">The sequence shown here is derived from an EMBL/GenBank/DDBJ whole genome shotgun (WGS) entry which is preliminary data.</text>
</comment>
<dbReference type="AlphaFoldDB" id="A0A392PMN9"/>
<organism evidence="1 2">
    <name type="scientific">Trifolium medium</name>
    <dbReference type="NCBI Taxonomy" id="97028"/>
    <lineage>
        <taxon>Eukaryota</taxon>
        <taxon>Viridiplantae</taxon>
        <taxon>Streptophyta</taxon>
        <taxon>Embryophyta</taxon>
        <taxon>Tracheophyta</taxon>
        <taxon>Spermatophyta</taxon>
        <taxon>Magnoliopsida</taxon>
        <taxon>eudicotyledons</taxon>
        <taxon>Gunneridae</taxon>
        <taxon>Pentapetalae</taxon>
        <taxon>rosids</taxon>
        <taxon>fabids</taxon>
        <taxon>Fabales</taxon>
        <taxon>Fabaceae</taxon>
        <taxon>Papilionoideae</taxon>
        <taxon>50 kb inversion clade</taxon>
        <taxon>NPAAA clade</taxon>
        <taxon>Hologalegina</taxon>
        <taxon>IRL clade</taxon>
        <taxon>Trifolieae</taxon>
        <taxon>Trifolium</taxon>
    </lineage>
</organism>
<sequence>MKNLGFCHFVHEDEESVPVGITRRLSIAISSNNVFKGINSSHFRAIHGFGKGGKLEPFISKLCSKSRILK</sequence>
<proteinExistence type="predicted"/>
<reference evidence="1 2" key="1">
    <citation type="journal article" date="2018" name="Front. Plant Sci.">
        <title>Red Clover (Trifolium pratense) and Zigzag Clover (T. medium) - A Picture of Genomic Similarities and Differences.</title>
        <authorList>
            <person name="Dluhosova J."/>
            <person name="Istvanek J."/>
            <person name="Nedelnik J."/>
            <person name="Repkova J."/>
        </authorList>
    </citation>
    <scope>NUCLEOTIDE SEQUENCE [LARGE SCALE GENOMIC DNA]</scope>
    <source>
        <strain evidence="2">cv. 10/8</strain>
        <tissue evidence="1">Leaf</tissue>
    </source>
</reference>
<evidence type="ECO:0000313" key="1">
    <source>
        <dbReference type="EMBL" id="MCI12566.1"/>
    </source>
</evidence>
<protein>
    <submittedName>
        <fullName evidence="1">LRR and NB-ARC domain disease resistance protein</fullName>
    </submittedName>
</protein>